<accession>A0A8W8LUG2</accession>
<evidence type="ECO:0000256" key="5">
    <source>
        <dbReference type="ARBA" id="ARBA00022792"/>
    </source>
</evidence>
<reference evidence="15" key="1">
    <citation type="submission" date="2022-08" db="UniProtKB">
        <authorList>
            <consortium name="EnsemblMetazoa"/>
        </authorList>
    </citation>
    <scope>IDENTIFICATION</scope>
    <source>
        <strain evidence="15">05x7-T-G4-1.051#20</strain>
    </source>
</reference>
<dbReference type="OrthoDB" id="193467at2759"/>
<dbReference type="SMART" id="SM00563">
    <property type="entry name" value="PlsC"/>
    <property type="match status" value="1"/>
</dbReference>
<keyword evidence="8" id="KW-0472">Membrane</keyword>
<comment type="catalytic activity">
    <reaction evidence="11">
        <text>1'-[1,2-diacyl-sn-glycero-3-phospho],3'-[1-acyl-sn-glycero-3-phospho]-glycerol + a 1,2-diacyl-sn-glycero-3-phosphocholine = a cardiolipin + a 1-acyl-sn-glycero-3-phosphocholine</text>
        <dbReference type="Rhea" id="RHEA:33731"/>
        <dbReference type="ChEBI" id="CHEBI:57643"/>
        <dbReference type="ChEBI" id="CHEBI:58168"/>
        <dbReference type="ChEBI" id="CHEBI:62237"/>
        <dbReference type="ChEBI" id="CHEBI:64743"/>
    </reaction>
    <physiologicalReaction direction="left-to-right" evidence="11">
        <dbReference type="Rhea" id="RHEA:33732"/>
    </physiologicalReaction>
    <physiologicalReaction direction="right-to-left" evidence="11">
        <dbReference type="Rhea" id="RHEA:33733"/>
    </physiologicalReaction>
</comment>
<evidence type="ECO:0000256" key="3">
    <source>
        <dbReference type="ARBA" id="ARBA00022679"/>
    </source>
</evidence>
<evidence type="ECO:0000313" key="16">
    <source>
        <dbReference type="Proteomes" id="UP000005408"/>
    </source>
</evidence>
<comment type="catalytic activity">
    <reaction evidence="12">
        <text>1,2-di-(9Z-octadecenoyl)-sn-glycero-3-phosphocholine + 1-hexadecanoyl-sn-glycero-3-phosphocholine = 1-hexadecanoyl-2-(9Z-octadecenoyl)-sn-glycero-3-phosphocholine + 1-(9Z-octadecenoyl)-sn-glycero-3-phosphocholine</text>
        <dbReference type="Rhea" id="RHEA:43816"/>
        <dbReference type="ChEBI" id="CHEBI:28610"/>
        <dbReference type="ChEBI" id="CHEBI:72998"/>
        <dbReference type="ChEBI" id="CHEBI:73001"/>
        <dbReference type="ChEBI" id="CHEBI:74669"/>
    </reaction>
    <physiologicalReaction direction="left-to-right" evidence="12">
        <dbReference type="Rhea" id="RHEA:43817"/>
    </physiologicalReaction>
    <physiologicalReaction direction="right-to-left" evidence="12">
        <dbReference type="Rhea" id="RHEA:43818"/>
    </physiologicalReaction>
</comment>
<dbReference type="InterPro" id="IPR000872">
    <property type="entry name" value="Tafazzin"/>
</dbReference>
<feature type="domain" description="Phospholipid/glycerol acyltransferase" evidence="14">
    <location>
        <begin position="67"/>
        <end position="191"/>
    </location>
</feature>
<evidence type="ECO:0000256" key="10">
    <source>
        <dbReference type="ARBA" id="ARBA00024323"/>
    </source>
</evidence>
<evidence type="ECO:0000259" key="14">
    <source>
        <dbReference type="SMART" id="SM00563"/>
    </source>
</evidence>
<keyword evidence="7" id="KW-0496">Mitochondrion</keyword>
<dbReference type="Proteomes" id="UP000005408">
    <property type="component" value="Unassembled WGS sequence"/>
</dbReference>
<comment type="subcellular location">
    <subcellularLocation>
        <location evidence="1">Mitochondrion inner membrane</location>
        <topology evidence="1">Peripheral membrane protein</topology>
        <orientation evidence="1">Intermembrane side</orientation>
    </subcellularLocation>
    <subcellularLocation>
        <location evidence="10">Mitochondrion outer membrane</location>
        <topology evidence="10">Peripheral membrane protein</topology>
        <orientation evidence="10">Intermembrane side</orientation>
    </subcellularLocation>
</comment>
<keyword evidence="5" id="KW-0999">Mitochondrion inner membrane</keyword>
<dbReference type="GO" id="GO:0005743">
    <property type="term" value="C:mitochondrial inner membrane"/>
    <property type="evidence" value="ECO:0007669"/>
    <property type="project" value="UniProtKB-SubCell"/>
</dbReference>
<evidence type="ECO:0000256" key="4">
    <source>
        <dbReference type="ARBA" id="ARBA00022787"/>
    </source>
</evidence>
<dbReference type="PANTHER" id="PTHR12497:SF0">
    <property type="entry name" value="TAFAZZIN"/>
    <property type="match status" value="1"/>
</dbReference>
<dbReference type="EnsemblMetazoa" id="G30130.1">
    <property type="protein sequence ID" value="G30130.1:cds"/>
    <property type="gene ID" value="G30130"/>
</dbReference>
<evidence type="ECO:0000256" key="12">
    <source>
        <dbReference type="ARBA" id="ARBA00049543"/>
    </source>
</evidence>
<dbReference type="GO" id="GO:0035965">
    <property type="term" value="P:cardiolipin acyl-chain remodeling"/>
    <property type="evidence" value="ECO:0007669"/>
    <property type="project" value="TreeGrafter"/>
</dbReference>
<evidence type="ECO:0000256" key="8">
    <source>
        <dbReference type="ARBA" id="ARBA00023136"/>
    </source>
</evidence>
<sequence length="271" mass="31524">MPVKHWLFPDGKSPVKTKLWNWSSNFVCGLAGAVFKVYLEKLNYCKVYNKEKIIDTVDQVRKSGRSLITYSNHDSCIDDPTTLAMLRWDHVLNGKRLRWVLVADEICFTSKTLALFFSLGKAIPVIRGEGIYQKPMDYALDKIDRGAWVHIFPEGKINLEKTYIRFKWGIGRLLTEAQQCPIVVPFYHYGMDDTFPNKNPHIPEFGKKITILVGNPIDFSEELERLKHKMTATELRKHFTDILQEKLYALRKEAEELHKVRKAEEPHKEDS</sequence>
<dbReference type="GO" id="GO:0005741">
    <property type="term" value="C:mitochondrial outer membrane"/>
    <property type="evidence" value="ECO:0007669"/>
    <property type="project" value="UniProtKB-SubCell"/>
</dbReference>
<dbReference type="PRINTS" id="PR00979">
    <property type="entry name" value="TAFAZZIN"/>
</dbReference>
<keyword evidence="16" id="KW-1185">Reference proteome</keyword>
<evidence type="ECO:0000256" key="6">
    <source>
        <dbReference type="ARBA" id="ARBA00023098"/>
    </source>
</evidence>
<dbReference type="CDD" id="cd07989">
    <property type="entry name" value="LPLAT_AGPAT-like"/>
    <property type="match status" value="1"/>
</dbReference>
<evidence type="ECO:0000256" key="1">
    <source>
        <dbReference type="ARBA" id="ARBA00004137"/>
    </source>
</evidence>
<organism evidence="15 16">
    <name type="scientific">Magallana gigas</name>
    <name type="common">Pacific oyster</name>
    <name type="synonym">Crassostrea gigas</name>
    <dbReference type="NCBI Taxonomy" id="29159"/>
    <lineage>
        <taxon>Eukaryota</taxon>
        <taxon>Metazoa</taxon>
        <taxon>Spiralia</taxon>
        <taxon>Lophotrochozoa</taxon>
        <taxon>Mollusca</taxon>
        <taxon>Bivalvia</taxon>
        <taxon>Autobranchia</taxon>
        <taxon>Pteriomorphia</taxon>
        <taxon>Ostreida</taxon>
        <taxon>Ostreoidea</taxon>
        <taxon>Ostreidae</taxon>
        <taxon>Magallana</taxon>
    </lineage>
</organism>
<evidence type="ECO:0000256" key="13">
    <source>
        <dbReference type="RuleBase" id="RU365062"/>
    </source>
</evidence>
<evidence type="ECO:0000256" key="9">
    <source>
        <dbReference type="ARBA" id="ARBA00023315"/>
    </source>
</evidence>
<dbReference type="GO" id="GO:0007007">
    <property type="term" value="P:inner mitochondrial membrane organization"/>
    <property type="evidence" value="ECO:0007669"/>
    <property type="project" value="TreeGrafter"/>
</dbReference>
<proteinExistence type="inferred from homology"/>
<protein>
    <recommendedName>
        <fullName evidence="13">Tafazzin family protein</fullName>
    </recommendedName>
</protein>
<name>A0A8W8LUG2_MAGGI</name>
<keyword evidence="4" id="KW-1000">Mitochondrion outer membrane</keyword>
<evidence type="ECO:0000256" key="11">
    <source>
        <dbReference type="ARBA" id="ARBA00047906"/>
    </source>
</evidence>
<dbReference type="InterPro" id="IPR002123">
    <property type="entry name" value="Plipid/glycerol_acylTrfase"/>
</dbReference>
<keyword evidence="3" id="KW-0808">Transferase</keyword>
<evidence type="ECO:0000313" key="15">
    <source>
        <dbReference type="EnsemblMetazoa" id="G30130.1:cds"/>
    </source>
</evidence>
<dbReference type="SUPFAM" id="SSF69593">
    <property type="entry name" value="Glycerol-3-phosphate (1)-acyltransferase"/>
    <property type="match status" value="1"/>
</dbReference>
<comment type="similarity">
    <text evidence="2 13">Belongs to the taffazin family.</text>
</comment>
<dbReference type="AlphaFoldDB" id="A0A8W8LUG2"/>
<evidence type="ECO:0000256" key="2">
    <source>
        <dbReference type="ARBA" id="ARBA00010524"/>
    </source>
</evidence>
<dbReference type="Pfam" id="PF01553">
    <property type="entry name" value="Acyltransferase"/>
    <property type="match status" value="1"/>
</dbReference>
<dbReference type="PANTHER" id="PTHR12497">
    <property type="entry name" value="TAZ PROTEIN TAFAZZIN"/>
    <property type="match status" value="1"/>
</dbReference>
<dbReference type="GO" id="GO:0047184">
    <property type="term" value="F:1-acylglycerophosphocholine O-acyltransferase activity"/>
    <property type="evidence" value="ECO:0007669"/>
    <property type="project" value="TreeGrafter"/>
</dbReference>
<keyword evidence="6" id="KW-0443">Lipid metabolism</keyword>
<keyword evidence="9" id="KW-0012">Acyltransferase</keyword>
<evidence type="ECO:0000256" key="7">
    <source>
        <dbReference type="ARBA" id="ARBA00023128"/>
    </source>
</evidence>